<reference evidence="9" key="1">
    <citation type="submission" date="2025-08" db="UniProtKB">
        <authorList>
            <consortium name="Ensembl"/>
        </authorList>
    </citation>
    <scope>IDENTIFICATION</scope>
</reference>
<dbReference type="InterPro" id="IPR050746">
    <property type="entry name" value="DAACS"/>
</dbReference>
<feature type="transmembrane region" description="Helical" evidence="8">
    <location>
        <begin position="311"/>
        <end position="337"/>
    </location>
</feature>
<dbReference type="GO" id="GO:0070778">
    <property type="term" value="P:L-aspartate transmembrane transport"/>
    <property type="evidence" value="ECO:0007669"/>
    <property type="project" value="TreeGrafter"/>
</dbReference>
<dbReference type="InterPro" id="IPR001991">
    <property type="entry name" value="Na-dicarboxylate_symporter"/>
</dbReference>
<dbReference type="SUPFAM" id="SSF118215">
    <property type="entry name" value="Proton glutamate symport protein"/>
    <property type="match status" value="1"/>
</dbReference>
<dbReference type="PROSITE" id="PS00713">
    <property type="entry name" value="NA_DICARBOXYL_SYMP_1"/>
    <property type="match status" value="1"/>
</dbReference>
<feature type="transmembrane region" description="Helical" evidence="8">
    <location>
        <begin position="274"/>
        <end position="299"/>
    </location>
</feature>
<evidence type="ECO:0000256" key="6">
    <source>
        <dbReference type="ARBA" id="ARBA00023136"/>
    </source>
</evidence>
<sequence>MASGTIASYLQVEVRMHESHLSSVEPRPKNVCLQFFQSLRKNLLLSLTVFGVIMGAVCGGLLRLATPIDPDIIMLIAFPGDILMRMLKMLILPLIISSLITGLSGLDAKASGRLGTRAMVYYMSTTIIAAVLGVILVLAIHPGNPKLKKQLGEGKKNDEVSSLDAFLDLIRNLFPENLVQACFQQIQTVTKKVLVPPQTEESPNITDSVFALMNKTMAEAPLEAQLIIKKGLEFKDGMNVLGLIGFFIAFGVAMGKMGEQAKMMVDFFSILNEIVMKLVTMIMWYSPFGIACLICGKIIEIKDLEVVARQLGMYMVTVIVGLLIHGGIFLPSLYFVITRKSPFTFLAGIFQAWITALGTASSAGTLPVTFRCLEENLGIDKRVTRFVLPVGATINMDGTALYEAVAAIFIAQMNGIVLDGGQIVTVRDRMRTSVNVVGDSFGAGIVYHLSKAELENLDSQHKGHEDIEMTKTQSIYDDMKNHRENNSNQCVYAAHNSVIVDECKVPFTFMDIETCI</sequence>
<feature type="transmembrane region" description="Helical" evidence="8">
    <location>
        <begin position="118"/>
        <end position="140"/>
    </location>
</feature>
<evidence type="ECO:0000256" key="2">
    <source>
        <dbReference type="ARBA" id="ARBA00022448"/>
    </source>
</evidence>
<organism evidence="9 10">
    <name type="scientific">Chelonoidis abingdonii</name>
    <name type="common">Abingdon island giant tortoise</name>
    <name type="synonym">Testudo abingdonii</name>
    <dbReference type="NCBI Taxonomy" id="106734"/>
    <lineage>
        <taxon>Eukaryota</taxon>
        <taxon>Metazoa</taxon>
        <taxon>Chordata</taxon>
        <taxon>Craniata</taxon>
        <taxon>Vertebrata</taxon>
        <taxon>Euteleostomi</taxon>
        <taxon>Archelosauria</taxon>
        <taxon>Testudinata</taxon>
        <taxon>Testudines</taxon>
        <taxon>Cryptodira</taxon>
        <taxon>Durocryptodira</taxon>
        <taxon>Testudinoidea</taxon>
        <taxon>Testudinidae</taxon>
        <taxon>Chelonoidis</taxon>
    </lineage>
</organism>
<dbReference type="GO" id="GO:0098712">
    <property type="term" value="P:L-glutamate import across plasma membrane"/>
    <property type="evidence" value="ECO:0007669"/>
    <property type="project" value="TreeGrafter"/>
</dbReference>
<feature type="transmembrane region" description="Helical" evidence="8">
    <location>
        <begin position="86"/>
        <end position="106"/>
    </location>
</feature>
<dbReference type="Gene3D" id="1.10.3860.10">
    <property type="entry name" value="Sodium:dicarboxylate symporter"/>
    <property type="match status" value="1"/>
</dbReference>
<reference evidence="9" key="2">
    <citation type="submission" date="2025-09" db="UniProtKB">
        <authorList>
            <consortium name="Ensembl"/>
        </authorList>
    </citation>
    <scope>IDENTIFICATION</scope>
</reference>
<dbReference type="Pfam" id="PF00375">
    <property type="entry name" value="SDF"/>
    <property type="match status" value="1"/>
</dbReference>
<dbReference type="Ensembl" id="ENSCABT00000022292.1">
    <property type="protein sequence ID" value="ENSCABP00000020349.1"/>
    <property type="gene ID" value="ENSCABG00000014670.1"/>
</dbReference>
<keyword evidence="4 8" id="KW-0769">Symport</keyword>
<evidence type="ECO:0000256" key="5">
    <source>
        <dbReference type="ARBA" id="ARBA00022989"/>
    </source>
</evidence>
<proteinExistence type="inferred from homology"/>
<keyword evidence="5 8" id="KW-1133">Transmembrane helix</keyword>
<dbReference type="PROSITE" id="PS00714">
    <property type="entry name" value="NA_DICARBOXYL_SYMP_2"/>
    <property type="match status" value="1"/>
</dbReference>
<accession>A0A8C0HDQ6</accession>
<evidence type="ECO:0000256" key="1">
    <source>
        <dbReference type="ARBA" id="ARBA00004141"/>
    </source>
</evidence>
<dbReference type="GO" id="GO:0015501">
    <property type="term" value="F:glutamate:sodium symporter activity"/>
    <property type="evidence" value="ECO:0007669"/>
    <property type="project" value="TreeGrafter"/>
</dbReference>
<protein>
    <recommendedName>
        <fullName evidence="8">Amino acid transporter</fullName>
    </recommendedName>
</protein>
<dbReference type="Proteomes" id="UP000694404">
    <property type="component" value="Unplaced"/>
</dbReference>
<evidence type="ECO:0000256" key="8">
    <source>
        <dbReference type="RuleBase" id="RU361216"/>
    </source>
</evidence>
<evidence type="ECO:0000256" key="4">
    <source>
        <dbReference type="ARBA" id="ARBA00022847"/>
    </source>
</evidence>
<keyword evidence="3 8" id="KW-0812">Transmembrane</keyword>
<evidence type="ECO:0000313" key="9">
    <source>
        <dbReference type="Ensembl" id="ENSCABP00000020349.1"/>
    </source>
</evidence>
<dbReference type="AlphaFoldDB" id="A0A8C0HDQ6"/>
<dbReference type="PANTHER" id="PTHR11958">
    <property type="entry name" value="SODIUM/DICARBOXYLATE SYMPORTER-RELATED"/>
    <property type="match status" value="1"/>
</dbReference>
<dbReference type="InterPro" id="IPR018107">
    <property type="entry name" value="Na-dicarboxylate_symporter_CS"/>
</dbReference>
<dbReference type="GO" id="GO:0005886">
    <property type="term" value="C:plasma membrane"/>
    <property type="evidence" value="ECO:0007669"/>
    <property type="project" value="TreeGrafter"/>
</dbReference>
<keyword evidence="2 8" id="KW-0813">Transport</keyword>
<comment type="similarity">
    <text evidence="8">Belongs to the dicarboxylate/amino acid:cation symporter (DAACS) (TC 2.A.23) family.</text>
</comment>
<gene>
    <name evidence="9" type="primary">SLC1A2</name>
</gene>
<dbReference type="InterPro" id="IPR036458">
    <property type="entry name" value="Na:dicarbo_symporter_sf"/>
</dbReference>
<feature type="transmembrane region" description="Helical" evidence="8">
    <location>
        <begin position="237"/>
        <end position="254"/>
    </location>
</feature>
<keyword evidence="7" id="KW-0325">Glycoprotein</keyword>
<evidence type="ECO:0000256" key="3">
    <source>
        <dbReference type="ARBA" id="ARBA00022692"/>
    </source>
</evidence>
<dbReference type="PANTHER" id="PTHR11958:SF93">
    <property type="entry name" value="EXCITATORY AMINO ACID TRANSPORTER 2"/>
    <property type="match status" value="1"/>
</dbReference>
<evidence type="ECO:0000256" key="7">
    <source>
        <dbReference type="ARBA" id="ARBA00023180"/>
    </source>
</evidence>
<dbReference type="GO" id="GO:0005313">
    <property type="term" value="F:L-glutamate transmembrane transporter activity"/>
    <property type="evidence" value="ECO:0007669"/>
    <property type="project" value="TreeGrafter"/>
</dbReference>
<dbReference type="GeneTree" id="ENSGT00940000155379"/>
<dbReference type="GO" id="GO:0015175">
    <property type="term" value="F:neutral L-amino acid transmembrane transporter activity"/>
    <property type="evidence" value="ECO:0007669"/>
    <property type="project" value="TreeGrafter"/>
</dbReference>
<dbReference type="PRINTS" id="PR00173">
    <property type="entry name" value="EDTRNSPORT"/>
</dbReference>
<keyword evidence="10" id="KW-1185">Reference proteome</keyword>
<comment type="subcellular location">
    <subcellularLocation>
        <location evidence="1 8">Membrane</location>
        <topology evidence="1 8">Multi-pass membrane protein</topology>
    </subcellularLocation>
</comment>
<evidence type="ECO:0000313" key="10">
    <source>
        <dbReference type="Proteomes" id="UP000694404"/>
    </source>
</evidence>
<feature type="transmembrane region" description="Helical" evidence="8">
    <location>
        <begin position="43"/>
        <end position="65"/>
    </location>
</feature>
<keyword evidence="6 8" id="KW-0472">Membrane</keyword>
<name>A0A8C0HDQ6_CHEAB</name>